<organism evidence="2 3">
    <name type="scientific">Ganoderma sinense ZZ0214-1</name>
    <dbReference type="NCBI Taxonomy" id="1077348"/>
    <lineage>
        <taxon>Eukaryota</taxon>
        <taxon>Fungi</taxon>
        <taxon>Dikarya</taxon>
        <taxon>Basidiomycota</taxon>
        <taxon>Agaricomycotina</taxon>
        <taxon>Agaricomycetes</taxon>
        <taxon>Polyporales</taxon>
        <taxon>Polyporaceae</taxon>
        <taxon>Ganoderma</taxon>
    </lineage>
</organism>
<feature type="compositionally biased region" description="Low complexity" evidence="1">
    <location>
        <begin position="185"/>
        <end position="201"/>
    </location>
</feature>
<dbReference type="OrthoDB" id="2505887at2759"/>
<feature type="compositionally biased region" description="Low complexity" evidence="1">
    <location>
        <begin position="828"/>
        <end position="852"/>
    </location>
</feature>
<proteinExistence type="predicted"/>
<evidence type="ECO:0000256" key="1">
    <source>
        <dbReference type="SAM" id="MobiDB-lite"/>
    </source>
</evidence>
<feature type="compositionally biased region" description="Polar residues" evidence="1">
    <location>
        <begin position="780"/>
        <end position="795"/>
    </location>
</feature>
<feature type="compositionally biased region" description="Basic and acidic residues" evidence="1">
    <location>
        <begin position="406"/>
        <end position="430"/>
    </location>
</feature>
<name>A0A2G8RS53_9APHY</name>
<feature type="region of interest" description="Disordered" evidence="1">
    <location>
        <begin position="822"/>
        <end position="868"/>
    </location>
</feature>
<feature type="compositionally biased region" description="Basic and acidic residues" evidence="1">
    <location>
        <begin position="674"/>
        <end position="689"/>
    </location>
</feature>
<gene>
    <name evidence="2" type="ORF">GSI_14093</name>
</gene>
<feature type="region of interest" description="Disordered" evidence="1">
    <location>
        <begin position="946"/>
        <end position="977"/>
    </location>
</feature>
<evidence type="ECO:0000313" key="3">
    <source>
        <dbReference type="Proteomes" id="UP000230002"/>
    </source>
</evidence>
<dbReference type="AlphaFoldDB" id="A0A2G8RS53"/>
<comment type="caution">
    <text evidence="2">The sequence shown here is derived from an EMBL/GenBank/DDBJ whole genome shotgun (WGS) entry which is preliminary data.</text>
</comment>
<feature type="compositionally biased region" description="Pro residues" evidence="1">
    <location>
        <begin position="853"/>
        <end position="862"/>
    </location>
</feature>
<feature type="compositionally biased region" description="Polar residues" evidence="1">
    <location>
        <begin position="84"/>
        <end position="93"/>
    </location>
</feature>
<feature type="region of interest" description="Disordered" evidence="1">
    <location>
        <begin position="1"/>
        <end position="201"/>
    </location>
</feature>
<accession>A0A2G8RS53</accession>
<dbReference type="STRING" id="1077348.A0A2G8RS53"/>
<keyword evidence="3" id="KW-1185">Reference proteome</keyword>
<feature type="compositionally biased region" description="Basic residues" evidence="1">
    <location>
        <begin position="63"/>
        <end position="78"/>
    </location>
</feature>
<evidence type="ECO:0008006" key="4">
    <source>
        <dbReference type="Google" id="ProtNLM"/>
    </source>
</evidence>
<feature type="region of interest" description="Disordered" evidence="1">
    <location>
        <begin position="674"/>
        <end position="808"/>
    </location>
</feature>
<dbReference type="Proteomes" id="UP000230002">
    <property type="component" value="Unassembled WGS sequence"/>
</dbReference>
<evidence type="ECO:0000313" key="2">
    <source>
        <dbReference type="EMBL" id="PIL24340.1"/>
    </source>
</evidence>
<feature type="compositionally biased region" description="Low complexity" evidence="1">
    <location>
        <begin position="94"/>
        <end position="105"/>
    </location>
</feature>
<sequence length="977" mass="105374">MSTGGEPADPIAARAMPRRAAPQKASASSAEQLDSDDDERTPGGRPFRDPSTPRSLVKVTYGGKRKYKHSPPKPRPRSRAMSLVESSPNKLQTSSAGSGRGAARVRGGKSQKNGHTSSGSPSSSVENKAVEESDPEIIIIDKPKPSVTITRRNTITGGGENQSTNAKETKARASASNLPTKRPLSRSPSSGSASSLTPMSSPDVPFKPVEFPPPSIPVLAPRLARQFMRVQSQMHPPVISEFKGQPLTQSKSLDNIFTLDSSDSEGESMDEADMGNLVWVSLSLDGNLADLNAGEDTMWWPAKVELPKPLMRVSLFGDPPGAKTVEVPKPSASNVRSIELSGHIRFNENNYRLTRRKSVQSTPRKKRKLDLDVVWRDARNAMVSVHEGNDDLPASSSRYASGSSRRNGDAKGKGKVKADPKGKGKAKAADSDMDVGSDVGFGLDLGLDLEVKVERRWRAPSPNPLLEIPGELILARESRTKTQYWPAKILTYVRPTQPSQKPKYKVVFFDSVVKQIEPEWFWTTTDDEFATCKLGESTENYGLDEDDDTILDESGAEDFNRPFAPEDEATLRAPSPLPPLPAPDPIEFENELSIADQFEYVKPVLAAVLDNAYGPARARHDGFMRGAGARRKVLDAVPPRGSLSAADKEEVAFLVRSWAWRRERRLEMGVDVEYPRDKLYPPPPEHEPEPEPGTEDEGQRRPVGGGVARDDDADCALSQVSNGDTEPLPTSEPEAPPSSFAATETDTDDENGVSASVGAVAPDHEVAARAPISVPEDAENTSAMVVSSTREQLSATEDVPMPATPVHDPETVAIVPDAEDGKRFTDEPAAGAGAGAATATAAAAPVPAARSGPPSPSPPPSLPTSGRRTFHDLDTVEKITYCNNVLLQEAVLQLLLWRTGQRTALGLLESEEEERLHTRAMEEGEKTNWVHDIIRMRQAMEKTMLPGSKGTGDVKASASDAGGGTGTTRTGRTRRGA</sequence>
<feature type="region of interest" description="Disordered" evidence="1">
    <location>
        <begin position="386"/>
        <end position="431"/>
    </location>
</feature>
<dbReference type="EMBL" id="AYKW01000067">
    <property type="protein sequence ID" value="PIL24340.1"/>
    <property type="molecule type" value="Genomic_DNA"/>
</dbReference>
<feature type="compositionally biased region" description="Low complexity" evidence="1">
    <location>
        <begin position="394"/>
        <end position="405"/>
    </location>
</feature>
<protein>
    <recommendedName>
        <fullName evidence="4">PWWP domain-containing protein</fullName>
    </recommendedName>
</protein>
<reference evidence="2 3" key="1">
    <citation type="journal article" date="2015" name="Sci. Rep.">
        <title>Chromosome-level genome map provides insights into diverse defense mechanisms in the medicinal fungus Ganoderma sinense.</title>
        <authorList>
            <person name="Zhu Y."/>
            <person name="Xu J."/>
            <person name="Sun C."/>
            <person name="Zhou S."/>
            <person name="Xu H."/>
            <person name="Nelson D.R."/>
            <person name="Qian J."/>
            <person name="Song J."/>
            <person name="Luo H."/>
            <person name="Xiang L."/>
            <person name="Li Y."/>
            <person name="Xu Z."/>
            <person name="Ji A."/>
            <person name="Wang L."/>
            <person name="Lu S."/>
            <person name="Hayward A."/>
            <person name="Sun W."/>
            <person name="Li X."/>
            <person name="Schwartz D.C."/>
            <person name="Wang Y."/>
            <person name="Chen S."/>
        </authorList>
    </citation>
    <scope>NUCLEOTIDE SEQUENCE [LARGE SCALE GENOMIC DNA]</scope>
    <source>
        <strain evidence="2 3">ZZ0214-1</strain>
    </source>
</reference>
<feature type="compositionally biased region" description="Low complexity" evidence="1">
    <location>
        <begin position="145"/>
        <end position="155"/>
    </location>
</feature>
<feature type="compositionally biased region" description="Low complexity" evidence="1">
    <location>
        <begin position="7"/>
        <end position="25"/>
    </location>
</feature>